<accession>A0A176WS25</accession>
<dbReference type="AlphaFoldDB" id="A0A176WS25"/>
<dbReference type="EMBL" id="LVLJ01000035">
    <property type="protein sequence ID" value="OAE35927.1"/>
    <property type="molecule type" value="Genomic_DNA"/>
</dbReference>
<name>A0A176WS25_MARPO</name>
<proteinExistence type="predicted"/>
<protein>
    <submittedName>
        <fullName evidence="1">Uncharacterized protein</fullName>
    </submittedName>
</protein>
<dbReference type="Proteomes" id="UP000077202">
    <property type="component" value="Unassembled WGS sequence"/>
</dbReference>
<keyword evidence="2" id="KW-1185">Reference proteome</keyword>
<organism evidence="1 2">
    <name type="scientific">Marchantia polymorpha subsp. ruderalis</name>
    <dbReference type="NCBI Taxonomy" id="1480154"/>
    <lineage>
        <taxon>Eukaryota</taxon>
        <taxon>Viridiplantae</taxon>
        <taxon>Streptophyta</taxon>
        <taxon>Embryophyta</taxon>
        <taxon>Marchantiophyta</taxon>
        <taxon>Marchantiopsida</taxon>
        <taxon>Marchantiidae</taxon>
        <taxon>Marchantiales</taxon>
        <taxon>Marchantiaceae</taxon>
        <taxon>Marchantia</taxon>
    </lineage>
</organism>
<evidence type="ECO:0000313" key="2">
    <source>
        <dbReference type="Proteomes" id="UP000077202"/>
    </source>
</evidence>
<evidence type="ECO:0000313" key="1">
    <source>
        <dbReference type="EMBL" id="OAE35927.1"/>
    </source>
</evidence>
<comment type="caution">
    <text evidence="1">The sequence shown here is derived from an EMBL/GenBank/DDBJ whole genome shotgun (WGS) entry which is preliminary data.</text>
</comment>
<reference evidence="1" key="1">
    <citation type="submission" date="2016-03" db="EMBL/GenBank/DDBJ databases">
        <title>Mechanisms controlling the formation of the plant cell surface in tip-growing cells are functionally conserved among land plants.</title>
        <authorList>
            <person name="Honkanen S."/>
            <person name="Jones V.A."/>
            <person name="Morieri G."/>
            <person name="Champion C."/>
            <person name="Hetherington A.J."/>
            <person name="Kelly S."/>
            <person name="Saint-Marcoux D."/>
            <person name="Proust H."/>
            <person name="Prescott H."/>
            <person name="Dolan L."/>
        </authorList>
    </citation>
    <scope>NUCLEOTIDE SEQUENCE [LARGE SCALE GENOMIC DNA]</scope>
    <source>
        <tissue evidence="1">Whole gametophyte</tissue>
    </source>
</reference>
<sequence>MLLCNTADSRGWCYRKLEKRGKGLVSAGHSGVGNGVNLLGLGFWLFESWESQNDSGMAVTAAPNCIGLDFEEQISCGCSESLGEDKLIGSLKRRRAIYCSDADGHFSLAISIVFSHGVDGLCALHQLVEPNVDERERATGFMTGVTAAASVSEASRRQVLGQAMDLNCLTWIVSLGLAEQRRYRMVSMR</sequence>
<gene>
    <name evidence="1" type="ORF">AXG93_1278s1000</name>
</gene>